<sequence length="99" mass="10688">MDEIFDFTDPGIGDANIEPVERACGLNCAVDIRRNGYVTLHPREPRIGRAGFHCAIKCNNLGTLAQISLNGGPADTISSTGHDGNFVLKNAHLEISFLH</sequence>
<dbReference type="Proteomes" id="UP000182306">
    <property type="component" value="Plasmid C"/>
</dbReference>
<geneLocation type="plasmid" evidence="1 2">
    <name>C</name>
</geneLocation>
<dbReference type="KEGG" id="same:SAMCFNEI73_pC1563"/>
<evidence type="ECO:0000313" key="1">
    <source>
        <dbReference type="EMBL" id="APG95267.1"/>
    </source>
</evidence>
<dbReference type="AlphaFoldDB" id="A0A1L3LYT1"/>
<keyword evidence="2" id="KW-1185">Reference proteome</keyword>
<organism evidence="1 2">
    <name type="scientific">Sinorhizobium americanum</name>
    <dbReference type="NCBI Taxonomy" id="194963"/>
    <lineage>
        <taxon>Bacteria</taxon>
        <taxon>Pseudomonadati</taxon>
        <taxon>Pseudomonadota</taxon>
        <taxon>Alphaproteobacteria</taxon>
        <taxon>Hyphomicrobiales</taxon>
        <taxon>Rhizobiaceae</taxon>
        <taxon>Sinorhizobium/Ensifer group</taxon>
        <taxon>Sinorhizobium</taxon>
    </lineage>
</organism>
<reference evidence="1 2" key="1">
    <citation type="submission" date="2015-10" db="EMBL/GenBank/DDBJ databases">
        <title>Genomic differences between typical nodule nitrogen-fixing rhizobial strains and those coming from bean seeds.</title>
        <authorList>
            <person name="Peralta H."/>
            <person name="Aguilar-Vera A."/>
            <person name="Diaz R."/>
            <person name="Mora Y."/>
            <person name="Martinez-Batallar G."/>
            <person name="Salazar E."/>
            <person name="Vargas-Lagunas C."/>
            <person name="Encarnacion S."/>
            <person name="Girard L."/>
            <person name="Mora J."/>
        </authorList>
    </citation>
    <scope>NUCLEOTIDE SEQUENCE [LARGE SCALE GENOMIC DNA]</scope>
    <source>
        <strain evidence="1 2">CFNEI 73</strain>
        <plasmid evidence="1 2">C</plasmid>
    </source>
</reference>
<name>A0A1L3LYT1_9HYPH</name>
<evidence type="ECO:0000313" key="2">
    <source>
        <dbReference type="Proteomes" id="UP000182306"/>
    </source>
</evidence>
<keyword evidence="1" id="KW-0614">Plasmid</keyword>
<proteinExistence type="predicted"/>
<accession>A0A1L3LYT1</accession>
<dbReference type="EMBL" id="CP013110">
    <property type="protein sequence ID" value="APG95267.1"/>
    <property type="molecule type" value="Genomic_DNA"/>
</dbReference>
<gene>
    <name evidence="1" type="ORF">SAMCFNEI73_pC1563</name>
</gene>
<protein>
    <submittedName>
        <fullName evidence="1">Uncharacterized protein</fullName>
    </submittedName>
</protein>